<gene>
    <name evidence="8" type="ORF">ABUW04_22040</name>
</gene>
<dbReference type="GO" id="GO:0008483">
    <property type="term" value="F:transaminase activity"/>
    <property type="evidence" value="ECO:0007669"/>
    <property type="project" value="UniProtKB-KW"/>
</dbReference>
<evidence type="ECO:0000256" key="4">
    <source>
        <dbReference type="ARBA" id="ARBA00023125"/>
    </source>
</evidence>
<feature type="domain" description="HTH gntR-type" evidence="7">
    <location>
        <begin position="39"/>
        <end position="107"/>
    </location>
</feature>
<evidence type="ECO:0000256" key="5">
    <source>
        <dbReference type="ARBA" id="ARBA00023163"/>
    </source>
</evidence>
<name>A0ABV6XRR4_9ACTN</name>
<feature type="region of interest" description="Disordered" evidence="6">
    <location>
        <begin position="1"/>
        <end position="45"/>
    </location>
</feature>
<evidence type="ECO:0000256" key="1">
    <source>
        <dbReference type="ARBA" id="ARBA00005384"/>
    </source>
</evidence>
<dbReference type="Gene3D" id="1.10.10.10">
    <property type="entry name" value="Winged helix-like DNA-binding domain superfamily/Winged helix DNA-binding domain"/>
    <property type="match status" value="1"/>
</dbReference>
<evidence type="ECO:0000313" key="9">
    <source>
        <dbReference type="Proteomes" id="UP001592581"/>
    </source>
</evidence>
<sequence length="499" mass="52343">MRSSWTTSTGATPTDPATGEPADSPAWELLLPAASGPPRGRGRELGAALRQSVREGRLAPGTRLPSTRDLARDLGVSRGLVSELYAQLTAEGYLTSRQGSGTWVAALTRTPPSPVAPRPGPPTTRVTDFRPGLPDLALFPRAAWSAAHRSALAGLPDAALDYPHPQGLPELRAALAELLSRRRGVVVAPEGVLVCSGVAQALTLLGRVLRARGHRVVAVEDPGSLSQYPLLSAAGLRPVPVPVDAEGLDPGALAASGARAAVITPAHHFPTGVVHSPARRAALLDWAADRRGLLVEDDYDGDFRYDRAPVGALQGLAPDLVLYTGSVSKSLAPGLRLGWMVPPAELLDELVEAKRVTDLGNAVAEQAAFAAFLRSGRYDRQLRLCQRRYRERRDALIEALTAAVPGVRISGVAAGLHLIAEFPFPVPEAVCAAAGVRLRPLSDYCATAPAADAADAVPSPAAAAHAAPARFVLGYAHLTPSEIRRALGRLAESFRSVAV</sequence>
<comment type="caution">
    <text evidence="8">The sequence shown here is derived from an EMBL/GenBank/DDBJ whole genome shotgun (WGS) entry which is preliminary data.</text>
</comment>
<dbReference type="InterPro" id="IPR015424">
    <property type="entry name" value="PyrdxlP-dep_Trfase"/>
</dbReference>
<reference evidence="8 9" key="1">
    <citation type="submission" date="2024-06" db="EMBL/GenBank/DDBJ databases">
        <authorList>
            <person name="Lee S.D."/>
        </authorList>
    </citation>
    <scope>NUCLEOTIDE SEQUENCE [LARGE SCALE GENOMIC DNA]</scope>
    <source>
        <strain evidence="8 9">N1-10</strain>
    </source>
</reference>
<dbReference type="PRINTS" id="PR00035">
    <property type="entry name" value="HTHGNTR"/>
</dbReference>
<dbReference type="PANTHER" id="PTHR46577">
    <property type="entry name" value="HTH-TYPE TRANSCRIPTIONAL REGULATORY PROTEIN GABR"/>
    <property type="match status" value="1"/>
</dbReference>
<dbReference type="Proteomes" id="UP001592581">
    <property type="component" value="Unassembled WGS sequence"/>
</dbReference>
<dbReference type="SUPFAM" id="SSF53383">
    <property type="entry name" value="PLP-dependent transferases"/>
    <property type="match status" value="1"/>
</dbReference>
<dbReference type="InterPro" id="IPR000524">
    <property type="entry name" value="Tscrpt_reg_HTH_GntR"/>
</dbReference>
<keyword evidence="2" id="KW-0663">Pyridoxal phosphate</keyword>
<evidence type="ECO:0000256" key="2">
    <source>
        <dbReference type="ARBA" id="ARBA00022898"/>
    </source>
</evidence>
<dbReference type="PANTHER" id="PTHR46577:SF1">
    <property type="entry name" value="HTH-TYPE TRANSCRIPTIONAL REGULATORY PROTEIN GABR"/>
    <property type="match status" value="1"/>
</dbReference>
<evidence type="ECO:0000256" key="6">
    <source>
        <dbReference type="SAM" id="MobiDB-lite"/>
    </source>
</evidence>
<dbReference type="InterPro" id="IPR004839">
    <property type="entry name" value="Aminotransferase_I/II_large"/>
</dbReference>
<accession>A0ABV6XRR4</accession>
<keyword evidence="8" id="KW-0808">Transferase</keyword>
<keyword evidence="8" id="KW-0032">Aminotransferase</keyword>
<proteinExistence type="inferred from homology"/>
<dbReference type="InterPro" id="IPR015421">
    <property type="entry name" value="PyrdxlP-dep_Trfase_major"/>
</dbReference>
<evidence type="ECO:0000256" key="3">
    <source>
        <dbReference type="ARBA" id="ARBA00023015"/>
    </source>
</evidence>
<comment type="similarity">
    <text evidence="1">In the C-terminal section; belongs to the class-I pyridoxal-phosphate-dependent aminotransferase family.</text>
</comment>
<dbReference type="CDD" id="cd00609">
    <property type="entry name" value="AAT_like"/>
    <property type="match status" value="1"/>
</dbReference>
<dbReference type="Pfam" id="PF00155">
    <property type="entry name" value="Aminotran_1_2"/>
    <property type="match status" value="1"/>
</dbReference>
<dbReference type="SUPFAM" id="SSF46785">
    <property type="entry name" value="Winged helix' DNA-binding domain"/>
    <property type="match status" value="1"/>
</dbReference>
<organism evidence="8 9">
    <name type="scientific">Streptacidiphilus jeojiensis</name>
    <dbReference type="NCBI Taxonomy" id="3229225"/>
    <lineage>
        <taxon>Bacteria</taxon>
        <taxon>Bacillati</taxon>
        <taxon>Actinomycetota</taxon>
        <taxon>Actinomycetes</taxon>
        <taxon>Kitasatosporales</taxon>
        <taxon>Streptomycetaceae</taxon>
        <taxon>Streptacidiphilus</taxon>
    </lineage>
</organism>
<dbReference type="Pfam" id="PF00392">
    <property type="entry name" value="GntR"/>
    <property type="match status" value="1"/>
</dbReference>
<dbReference type="Gene3D" id="3.40.640.10">
    <property type="entry name" value="Type I PLP-dependent aspartate aminotransferase-like (Major domain)"/>
    <property type="match status" value="1"/>
</dbReference>
<dbReference type="PROSITE" id="PS50949">
    <property type="entry name" value="HTH_GNTR"/>
    <property type="match status" value="1"/>
</dbReference>
<evidence type="ECO:0000313" key="8">
    <source>
        <dbReference type="EMBL" id="MFC1440946.1"/>
    </source>
</evidence>
<dbReference type="InterPro" id="IPR036388">
    <property type="entry name" value="WH-like_DNA-bd_sf"/>
</dbReference>
<dbReference type="InterPro" id="IPR036390">
    <property type="entry name" value="WH_DNA-bd_sf"/>
</dbReference>
<dbReference type="SMART" id="SM00345">
    <property type="entry name" value="HTH_GNTR"/>
    <property type="match status" value="1"/>
</dbReference>
<dbReference type="RefSeq" id="WP_380566340.1">
    <property type="nucleotide sequence ID" value="NZ_JBEUKS010000007.1"/>
</dbReference>
<keyword evidence="4" id="KW-0238">DNA-binding</keyword>
<keyword evidence="3" id="KW-0805">Transcription regulation</keyword>
<protein>
    <submittedName>
        <fullName evidence="8">PLP-dependent aminotransferase family protein</fullName>
    </submittedName>
</protein>
<evidence type="ECO:0000259" key="7">
    <source>
        <dbReference type="PROSITE" id="PS50949"/>
    </source>
</evidence>
<dbReference type="InterPro" id="IPR051446">
    <property type="entry name" value="HTH_trans_reg/aminotransferase"/>
</dbReference>
<feature type="compositionally biased region" description="Polar residues" evidence="6">
    <location>
        <begin position="1"/>
        <end position="12"/>
    </location>
</feature>
<dbReference type="EMBL" id="JBEUKS010000007">
    <property type="protein sequence ID" value="MFC1440946.1"/>
    <property type="molecule type" value="Genomic_DNA"/>
</dbReference>
<keyword evidence="5" id="KW-0804">Transcription</keyword>
<dbReference type="CDD" id="cd07377">
    <property type="entry name" value="WHTH_GntR"/>
    <property type="match status" value="1"/>
</dbReference>
<keyword evidence="9" id="KW-1185">Reference proteome</keyword>